<reference evidence="5" key="3">
    <citation type="submission" date="2025-04" db="UniProtKB">
        <authorList>
            <consortium name="RefSeq"/>
        </authorList>
    </citation>
    <scope>IDENTIFICATION</scope>
    <source>
        <strain evidence="5">CBS 781.70</strain>
    </source>
</reference>
<dbReference type="SUPFAM" id="SSF47923">
    <property type="entry name" value="Ypt/Rab-GAP domain of gyp1p"/>
    <property type="match status" value="2"/>
</dbReference>
<dbReference type="InterPro" id="IPR035969">
    <property type="entry name" value="Rab-GAP_TBC_sf"/>
</dbReference>
<dbReference type="PROSITE" id="PS50086">
    <property type="entry name" value="TBC_RABGAP"/>
    <property type="match status" value="1"/>
</dbReference>
<keyword evidence="4" id="KW-1185">Reference proteome</keyword>
<evidence type="ECO:0000313" key="3">
    <source>
        <dbReference type="EMBL" id="KAF1810869.1"/>
    </source>
</evidence>
<reference evidence="3 5" key="1">
    <citation type="submission" date="2020-01" db="EMBL/GenBank/DDBJ databases">
        <authorList>
            <consortium name="DOE Joint Genome Institute"/>
            <person name="Haridas S."/>
            <person name="Albert R."/>
            <person name="Binder M."/>
            <person name="Bloem J."/>
            <person name="Labutti K."/>
            <person name="Salamov A."/>
            <person name="Andreopoulos B."/>
            <person name="Baker S.E."/>
            <person name="Barry K."/>
            <person name="Bills G."/>
            <person name="Bluhm B.H."/>
            <person name="Cannon C."/>
            <person name="Castanera R."/>
            <person name="Culley D.E."/>
            <person name="Daum C."/>
            <person name="Ezra D."/>
            <person name="Gonzalez J.B."/>
            <person name="Henrissat B."/>
            <person name="Kuo A."/>
            <person name="Liang C."/>
            <person name="Lipzen A."/>
            <person name="Lutzoni F."/>
            <person name="Magnuson J."/>
            <person name="Mondo S."/>
            <person name="Nolan M."/>
            <person name="Ohm R."/>
            <person name="Pangilinan J."/>
            <person name="Park H.-J."/>
            <person name="Ramirez L."/>
            <person name="Alfaro M."/>
            <person name="Sun H."/>
            <person name="Tritt A."/>
            <person name="Yoshinaga Y."/>
            <person name="Zwiers L.-H."/>
            <person name="Turgeon B.G."/>
            <person name="Goodwin S.B."/>
            <person name="Spatafora J.W."/>
            <person name="Crous P.W."/>
            <person name="Grigoriev I.V."/>
        </authorList>
    </citation>
    <scope>NUCLEOTIDE SEQUENCE</scope>
    <source>
        <strain evidence="3 5">CBS 781.70</strain>
    </source>
</reference>
<dbReference type="GO" id="GO:0005096">
    <property type="term" value="F:GTPase activator activity"/>
    <property type="evidence" value="ECO:0007669"/>
    <property type="project" value="UniProtKB-KW"/>
</dbReference>
<dbReference type="Proteomes" id="UP000504638">
    <property type="component" value="Unplaced"/>
</dbReference>
<evidence type="ECO:0000256" key="1">
    <source>
        <dbReference type="ARBA" id="ARBA00022468"/>
    </source>
</evidence>
<dbReference type="Pfam" id="PF00566">
    <property type="entry name" value="RabGAP-TBC"/>
    <property type="match status" value="2"/>
</dbReference>
<evidence type="ECO:0000259" key="2">
    <source>
        <dbReference type="PROSITE" id="PS50086"/>
    </source>
</evidence>
<dbReference type="RefSeq" id="XP_033532500.1">
    <property type="nucleotide sequence ID" value="XM_033681410.1"/>
</dbReference>
<dbReference type="EMBL" id="ML975164">
    <property type="protein sequence ID" value="KAF1810869.1"/>
    <property type="molecule type" value="Genomic_DNA"/>
</dbReference>
<name>A0A6G1FZ81_9PEZI</name>
<gene>
    <name evidence="3 5" type="ORF">P152DRAFT_475321</name>
</gene>
<dbReference type="Gene3D" id="1.10.472.80">
    <property type="entry name" value="Ypt/Rab-GAP domain of gyp1p, domain 3"/>
    <property type="match status" value="1"/>
</dbReference>
<evidence type="ECO:0000313" key="5">
    <source>
        <dbReference type="RefSeq" id="XP_033532500.1"/>
    </source>
</evidence>
<dbReference type="GeneID" id="54421980"/>
<keyword evidence="1" id="KW-0343">GTPase activation</keyword>
<proteinExistence type="predicted"/>
<protein>
    <submittedName>
        <fullName evidence="3 5">RabGAP/TBC</fullName>
    </submittedName>
</protein>
<accession>A0A6G1FZ81</accession>
<dbReference type="FunFam" id="1.10.8.270:FF:000031">
    <property type="entry name" value="TBC1 domain family member 5"/>
    <property type="match status" value="1"/>
</dbReference>
<dbReference type="OrthoDB" id="27140at2759"/>
<evidence type="ECO:0000313" key="4">
    <source>
        <dbReference type="Proteomes" id="UP000504638"/>
    </source>
</evidence>
<dbReference type="SMART" id="SM00164">
    <property type="entry name" value="TBC"/>
    <property type="match status" value="1"/>
</dbReference>
<dbReference type="InterPro" id="IPR000195">
    <property type="entry name" value="Rab-GAP-TBC_dom"/>
</dbReference>
<dbReference type="AlphaFoldDB" id="A0A6G1FZ81"/>
<dbReference type="PANTHER" id="PTHR22957:SF337">
    <property type="entry name" value="TBC1 DOMAIN FAMILY MEMBER 5"/>
    <property type="match status" value="1"/>
</dbReference>
<feature type="domain" description="Rab-GAP TBC" evidence="2">
    <location>
        <begin position="35"/>
        <end position="290"/>
    </location>
</feature>
<feature type="non-terminal residue" evidence="3">
    <location>
        <position position="290"/>
    </location>
</feature>
<reference evidence="5" key="2">
    <citation type="submission" date="2020-04" db="EMBL/GenBank/DDBJ databases">
        <authorList>
            <consortium name="NCBI Genome Project"/>
        </authorList>
    </citation>
    <scope>NUCLEOTIDE SEQUENCE</scope>
    <source>
        <strain evidence="5">CBS 781.70</strain>
    </source>
</reference>
<organism evidence="3">
    <name type="scientific">Eremomyces bilateralis CBS 781.70</name>
    <dbReference type="NCBI Taxonomy" id="1392243"/>
    <lineage>
        <taxon>Eukaryota</taxon>
        <taxon>Fungi</taxon>
        <taxon>Dikarya</taxon>
        <taxon>Ascomycota</taxon>
        <taxon>Pezizomycotina</taxon>
        <taxon>Dothideomycetes</taxon>
        <taxon>Dothideomycetes incertae sedis</taxon>
        <taxon>Eremomycetales</taxon>
        <taxon>Eremomycetaceae</taxon>
        <taxon>Eremomyces</taxon>
    </lineage>
</organism>
<sequence>MRSLGEAQKCWAQLDDFTTLDHVRTYIKEHGTAGPSLSGLRSVCWKAFLLFNSLDRDTWSSTLQSSRTAYQSLREHLLKYIENPNEVETAVDPLSESEESPWVALRKDEELRNEIYQDVERCMPENLYFRQPSTSTMLLDILFIFCKLSPDIGYKQGMHEILAPILWVVERDAVDCGEEHGNEDLAILMFDAKFVEHDCFTLFGLIMQGARSFYEVPGADAKPTAGLRSPKVSRSLDSPLIVRIKRVYEDYLPLVDPRLAEHLSTGDVVPQLFMMKWLRLLFGREFPFDS</sequence>
<dbReference type="Gene3D" id="1.10.8.270">
    <property type="entry name" value="putative rabgap domain of human tbc1 domain family member 14 like domains"/>
    <property type="match status" value="1"/>
</dbReference>
<dbReference type="PANTHER" id="PTHR22957">
    <property type="entry name" value="TBC1 DOMAIN FAMILY MEMBER GTPASE-ACTIVATING PROTEIN"/>
    <property type="match status" value="1"/>
</dbReference>